<gene>
    <name evidence="2" type="ORF">H074_25110</name>
</gene>
<sequence>MSRRMHENTVAEIRQRHLSDAGVEVQQYGGDIELRELFEIARVDTLGSENSALSRDDDRSIHTLRSSGSTSLLLEPRSREPARMNSLYCGEGRRTNVEFVLEPGDVLLEERHASNAAKSMPVDLPLILVVAIPLSTLTRK</sequence>
<keyword evidence="3" id="KW-1185">Reference proteome</keyword>
<dbReference type="AlphaFoldDB" id="M2YLT6"/>
<organism evidence="2 3">
    <name type="scientific">Amycolatopsis decaplanina DSM 44594</name>
    <dbReference type="NCBI Taxonomy" id="1284240"/>
    <lineage>
        <taxon>Bacteria</taxon>
        <taxon>Bacillati</taxon>
        <taxon>Actinomycetota</taxon>
        <taxon>Actinomycetes</taxon>
        <taxon>Pseudonocardiales</taxon>
        <taxon>Pseudonocardiaceae</taxon>
        <taxon>Amycolatopsis</taxon>
    </lineage>
</organism>
<accession>M2YLT6</accession>
<evidence type="ECO:0000313" key="3">
    <source>
        <dbReference type="Proteomes" id="UP000054226"/>
    </source>
</evidence>
<dbReference type="PATRIC" id="fig|1284240.4.peg.5098"/>
<protein>
    <submittedName>
        <fullName evidence="2">Uncharacterized protein</fullName>
    </submittedName>
</protein>
<reference evidence="2 3" key="1">
    <citation type="journal article" date="2013" name="Genome Announc.">
        <title>Draft Genome Sequence of Amycolatopsis decaplanina Strain DSM 44594T.</title>
        <authorList>
            <person name="Kaur N."/>
            <person name="Kumar S."/>
            <person name="Bala M."/>
            <person name="Raghava G.P."/>
            <person name="Mayilraj S."/>
        </authorList>
    </citation>
    <scope>NUCLEOTIDE SEQUENCE [LARGE SCALE GENOMIC DNA]</scope>
    <source>
        <strain evidence="2 3">DSM 44594</strain>
    </source>
</reference>
<dbReference type="EMBL" id="AOHO01000067">
    <property type="protein sequence ID" value="EME55672.1"/>
    <property type="molecule type" value="Genomic_DNA"/>
</dbReference>
<name>M2YLT6_9PSEU</name>
<feature type="region of interest" description="Disordered" evidence="1">
    <location>
        <begin position="49"/>
        <end position="71"/>
    </location>
</feature>
<evidence type="ECO:0000256" key="1">
    <source>
        <dbReference type="SAM" id="MobiDB-lite"/>
    </source>
</evidence>
<dbReference type="Proteomes" id="UP000054226">
    <property type="component" value="Unassembled WGS sequence"/>
</dbReference>
<comment type="caution">
    <text evidence="2">The sequence shown here is derived from an EMBL/GenBank/DDBJ whole genome shotgun (WGS) entry which is preliminary data.</text>
</comment>
<evidence type="ECO:0000313" key="2">
    <source>
        <dbReference type="EMBL" id="EME55672.1"/>
    </source>
</evidence>
<proteinExistence type="predicted"/>